<dbReference type="GO" id="GO:0003677">
    <property type="term" value="F:DNA binding"/>
    <property type="evidence" value="ECO:0007669"/>
    <property type="project" value="InterPro"/>
</dbReference>
<dbReference type="STRING" id="1817863.A2Y62_18145"/>
<evidence type="ECO:0000313" key="2">
    <source>
        <dbReference type="EMBL" id="OGF59090.1"/>
    </source>
</evidence>
<dbReference type="GO" id="GO:0004803">
    <property type="term" value="F:transposase activity"/>
    <property type="evidence" value="ECO:0007669"/>
    <property type="project" value="InterPro"/>
</dbReference>
<dbReference type="PANTHER" id="PTHR33627:SF1">
    <property type="entry name" value="TRANSPOSASE"/>
    <property type="match status" value="1"/>
</dbReference>
<name>A0A1F5V6R3_9BACT</name>
<gene>
    <name evidence="2" type="ORF">A2Y62_18145</name>
</gene>
<evidence type="ECO:0000259" key="1">
    <source>
        <dbReference type="Pfam" id="PF01609"/>
    </source>
</evidence>
<dbReference type="GO" id="GO:0006313">
    <property type="term" value="P:DNA transposition"/>
    <property type="evidence" value="ECO:0007669"/>
    <property type="project" value="InterPro"/>
</dbReference>
<organism evidence="2 3">
    <name type="scientific">Candidatus Fischerbacteria bacterium RBG_13_37_8</name>
    <dbReference type="NCBI Taxonomy" id="1817863"/>
    <lineage>
        <taxon>Bacteria</taxon>
        <taxon>Candidatus Fischeribacteriota</taxon>
    </lineage>
</organism>
<dbReference type="Gene3D" id="3.90.350.10">
    <property type="entry name" value="Transposase Inhibitor Protein From Tn5, Chain A, domain 1"/>
    <property type="match status" value="1"/>
</dbReference>
<dbReference type="InterPro" id="IPR039365">
    <property type="entry name" value="IS701-like"/>
</dbReference>
<reference evidence="2 3" key="1">
    <citation type="journal article" date="2016" name="Nat. Commun.">
        <title>Thousands of microbial genomes shed light on interconnected biogeochemical processes in an aquifer system.</title>
        <authorList>
            <person name="Anantharaman K."/>
            <person name="Brown C.T."/>
            <person name="Hug L.A."/>
            <person name="Sharon I."/>
            <person name="Castelle C.J."/>
            <person name="Probst A.J."/>
            <person name="Thomas B.C."/>
            <person name="Singh A."/>
            <person name="Wilkins M.J."/>
            <person name="Karaoz U."/>
            <person name="Brodie E.L."/>
            <person name="Williams K.H."/>
            <person name="Hubbard S.S."/>
            <person name="Banfield J.F."/>
        </authorList>
    </citation>
    <scope>NUCLEOTIDE SEQUENCE [LARGE SCALE GENOMIC DNA]</scope>
</reference>
<protein>
    <recommendedName>
        <fullName evidence="1">Transposase IS4-like domain-containing protein</fullName>
    </recommendedName>
</protein>
<feature type="domain" description="Transposase IS4-like" evidence="1">
    <location>
        <begin position="94"/>
        <end position="373"/>
    </location>
</feature>
<dbReference type="AlphaFoldDB" id="A0A1F5V6R3"/>
<comment type="caution">
    <text evidence="2">The sequence shown here is derived from an EMBL/GenBank/DDBJ whole genome shotgun (WGS) entry which is preliminary data.</text>
</comment>
<dbReference type="Pfam" id="PF01609">
    <property type="entry name" value="DDE_Tnp_1"/>
    <property type="match status" value="1"/>
</dbReference>
<dbReference type="Proteomes" id="UP000178943">
    <property type="component" value="Unassembled WGS sequence"/>
</dbReference>
<accession>A0A1F5V6R3</accession>
<sequence length="446" mass="52435">MTLTIPHVIHDFIEKIRIHNVWQRIIIPRLIAGMLLWQGEINFSTLAKAILTENRNRSSIQRFFSRERFRSRDIYTVASNFMIEQEQKAEYKRIWVVIIDGTSNKRGGFTKIENAVQYRKKSKGKKGSSTKAHTFIMGILITEKGTRIPLPRRTWYTRSYCRKHKRKYISMVKLMGLMIEKLNVPENVQVIILADEYFEGKEIKDVCDRNSYIYICPVDSRRRFGNGTKREGSTLYKHGKWIARNGLETILLIPGKEETVSYRRYTCEKEMKNKRTYRATSELRNVAGLGLVRVVYSWKTPVYDPRRDDSRQSYKVLVTNGVELKTRQIIEYYELRWQIEIFFREIKSSIGMCHYRGTSFEAFEKYIDMILLSFLFLEYLRKCLLEKTRSKAKRKEIGKARTTEMIYRLSLIALEDDMAYIAEAARIKGGIGKLLKTIKGNLKIAA</sequence>
<dbReference type="InterPro" id="IPR012337">
    <property type="entry name" value="RNaseH-like_sf"/>
</dbReference>
<dbReference type="SUPFAM" id="SSF53098">
    <property type="entry name" value="Ribonuclease H-like"/>
    <property type="match status" value="1"/>
</dbReference>
<dbReference type="PANTHER" id="PTHR33627">
    <property type="entry name" value="TRANSPOSASE"/>
    <property type="match status" value="1"/>
</dbReference>
<dbReference type="InterPro" id="IPR002559">
    <property type="entry name" value="Transposase_11"/>
</dbReference>
<proteinExistence type="predicted"/>
<evidence type="ECO:0000313" key="3">
    <source>
        <dbReference type="Proteomes" id="UP000178943"/>
    </source>
</evidence>
<dbReference type="EMBL" id="MFGW01000223">
    <property type="protein sequence ID" value="OGF59090.1"/>
    <property type="molecule type" value="Genomic_DNA"/>
</dbReference>